<evidence type="ECO:0000256" key="1">
    <source>
        <dbReference type="SAM" id="MobiDB-lite"/>
    </source>
</evidence>
<reference evidence="3" key="1">
    <citation type="submission" date="2019-03" db="EMBL/GenBank/DDBJ databases">
        <title>Snf2 controls pulcherriminic acid biosynthesis and connects pigmentation and antifungal activity of the yeast Metschnikowia pulcherrima.</title>
        <authorList>
            <person name="Gore-Lloyd D."/>
            <person name="Sumann I."/>
            <person name="Brachmann A.O."/>
            <person name="Schneeberger K."/>
            <person name="Ortiz-Merino R.A."/>
            <person name="Moreno-Beltran M."/>
            <person name="Schlaefli M."/>
            <person name="Kirner P."/>
            <person name="Santos Kron A."/>
            <person name="Wolfe K.H."/>
            <person name="Piel J."/>
            <person name="Ahrens C.H."/>
            <person name="Henk D."/>
            <person name="Freimoser F.M."/>
        </authorList>
    </citation>
    <scope>NUCLEOTIDE SEQUENCE [LARGE SCALE GENOMIC DNA]</scope>
    <source>
        <strain evidence="3">APC 1.2</strain>
    </source>
</reference>
<accession>A0A4P6XLW4</accession>
<gene>
    <name evidence="2" type="ORF">METSCH_A13970</name>
</gene>
<feature type="compositionally biased region" description="Basic and acidic residues" evidence="1">
    <location>
        <begin position="152"/>
        <end position="167"/>
    </location>
</feature>
<proteinExistence type="predicted"/>
<dbReference type="EMBL" id="CP034456">
    <property type="protein sequence ID" value="QBM86751.1"/>
    <property type="molecule type" value="Genomic_DNA"/>
</dbReference>
<organism evidence="2 3">
    <name type="scientific">Metschnikowia aff. pulcherrima</name>
    <dbReference type="NCBI Taxonomy" id="2163413"/>
    <lineage>
        <taxon>Eukaryota</taxon>
        <taxon>Fungi</taxon>
        <taxon>Dikarya</taxon>
        <taxon>Ascomycota</taxon>
        <taxon>Saccharomycotina</taxon>
        <taxon>Pichiomycetes</taxon>
        <taxon>Metschnikowiaceae</taxon>
        <taxon>Metschnikowia</taxon>
    </lineage>
</organism>
<evidence type="ECO:0000313" key="3">
    <source>
        <dbReference type="Proteomes" id="UP000292447"/>
    </source>
</evidence>
<protein>
    <submittedName>
        <fullName evidence="2">Uncharacterized protein</fullName>
    </submittedName>
</protein>
<sequence length="817" mass="92155">MPPPISPAQLELRRYVVARGQRQPRSFEREQEQVLADTALDVRVMSGADFADFGRLEAGSSFESDSDEASSGLSESPTSEQLLAEGSALAAFRRRYEAHGPMTQEDLSQFVPNVTGAEDDVLSEDSDDSDRLSASSADFEEAELGLAIGRFVNREDSSHSPRDHERSPTLGSELDAPQSRIVHSAARRFLFSPAHQNITDEHSAHDATHARQLLSTQNLNAVPLRRQNAIRREVSTSSVDMSGKKIRSLKRTLKQLYRTIRNNSPTFGVSPLFSDHSWGNRLFPVLACPCLYNDESSLESRMNSLISNRRKDKLWIHSTHSDGPILIDHGGSLRSKRTCDSEIRHRAKRSKTNSLLLNDQQHSNHINETEYNSVPSWHLSNEDKSRILDGHSSSFLSGGATFVVEMGMEPSRRDVFELTVSEVGDGSTRINGFLRPLISGDSSLDTLGSFITMLVGDLRMADGTLVSDIFDDILKVMSSLLNPPSLKDLVTPITVPFLGNLIDFKNKDLRFFGENLHELRSNEPPQNDLIKFQLGEWLNIRPFSDFSESYFLNQLRFAIRCLKSFSKIPKKHQKAVYEFCEKIIEESRLVAKNSELIRRGKLTHTHKTTFNSAHTRLKEAKSDTSARFDGSTFTRRWKSEVCNSLGNFISCADPCLLNLQLNYILFTMELDIDTAISQVLRLFVKVKEREIPIKLLRQYFKQERASNEHKRPLLICSLNRKTGRVELLRIRSETESKVSSFSAPRRSAAGPRSYNIHSFDDDAYSGFQRSPGVDHRQTDGGETLIFNNSTRVMFGMFRKGRSSASSREIDVDHLSFV</sequence>
<keyword evidence="3" id="KW-1185">Reference proteome</keyword>
<name>A0A4P6XLW4_9ASCO</name>
<feature type="region of interest" description="Disordered" evidence="1">
    <location>
        <begin position="151"/>
        <end position="177"/>
    </location>
</feature>
<dbReference type="Proteomes" id="UP000292447">
    <property type="component" value="Chromosome I"/>
</dbReference>
<evidence type="ECO:0000313" key="2">
    <source>
        <dbReference type="EMBL" id="QBM86751.1"/>
    </source>
</evidence>
<feature type="region of interest" description="Disordered" evidence="1">
    <location>
        <begin position="60"/>
        <end position="82"/>
    </location>
</feature>
<dbReference type="AlphaFoldDB" id="A0A4P6XLW4"/>